<organism evidence="9 10">
    <name type="scientific">Amorphus orientalis</name>
    <dbReference type="NCBI Taxonomy" id="649198"/>
    <lineage>
        <taxon>Bacteria</taxon>
        <taxon>Pseudomonadati</taxon>
        <taxon>Pseudomonadota</taxon>
        <taxon>Alphaproteobacteria</taxon>
        <taxon>Hyphomicrobiales</taxon>
        <taxon>Amorphaceae</taxon>
        <taxon>Amorphus</taxon>
    </lineage>
</organism>
<reference evidence="9" key="1">
    <citation type="submission" date="2023-07" db="EMBL/GenBank/DDBJ databases">
        <title>Genomic Encyclopedia of Type Strains, Phase IV (KMG-IV): sequencing the most valuable type-strain genomes for metagenomic binning, comparative biology and taxonomic classification.</title>
        <authorList>
            <person name="Goeker M."/>
        </authorList>
    </citation>
    <scope>NUCLEOTIDE SEQUENCE</scope>
    <source>
        <strain evidence="9">DSM 21202</strain>
    </source>
</reference>
<dbReference type="PANTHER" id="PTHR43250">
    <property type="entry name" value="EXODEOXYRIBONUCLEASE III"/>
    <property type="match status" value="1"/>
</dbReference>
<dbReference type="Pfam" id="PF03372">
    <property type="entry name" value="Exo_endo_phos"/>
    <property type="match status" value="1"/>
</dbReference>
<dbReference type="SUPFAM" id="SSF56219">
    <property type="entry name" value="DNase I-like"/>
    <property type="match status" value="1"/>
</dbReference>
<feature type="binding site" evidence="6">
    <location>
        <position position="264"/>
    </location>
    <ligand>
        <name>Mg(2+)</name>
        <dbReference type="ChEBI" id="CHEBI:18420"/>
        <label>1</label>
    </ligand>
</feature>
<dbReference type="GO" id="GO:0006281">
    <property type="term" value="P:DNA repair"/>
    <property type="evidence" value="ECO:0007669"/>
    <property type="project" value="InterPro"/>
</dbReference>
<feature type="binding site" evidence="6">
    <location>
        <position position="265"/>
    </location>
    <ligand>
        <name>Mg(2+)</name>
        <dbReference type="ChEBI" id="CHEBI:18420"/>
        <label>1</label>
    </ligand>
</feature>
<dbReference type="InterPro" id="IPR037493">
    <property type="entry name" value="ExoIII-like"/>
</dbReference>
<gene>
    <name evidence="9" type="ORF">J2S73_001101</name>
</gene>
<dbReference type="InterPro" id="IPR004808">
    <property type="entry name" value="AP_endonuc_1"/>
</dbReference>
<dbReference type="Proteomes" id="UP001229244">
    <property type="component" value="Unassembled WGS sequence"/>
</dbReference>
<dbReference type="EC" id="3.1.11.2" evidence="9"/>
<dbReference type="GO" id="GO:0008311">
    <property type="term" value="F:double-stranded DNA 3'-5' DNA exonuclease activity"/>
    <property type="evidence" value="ECO:0007669"/>
    <property type="project" value="UniProtKB-EC"/>
</dbReference>
<keyword evidence="4 6" id="KW-0460">Magnesium</keyword>
<feature type="active site" description="Proton donor/acceptor" evidence="5">
    <location>
        <position position="161"/>
    </location>
</feature>
<evidence type="ECO:0000256" key="1">
    <source>
        <dbReference type="ARBA" id="ARBA00007092"/>
    </source>
</evidence>
<evidence type="ECO:0000256" key="6">
    <source>
        <dbReference type="PIRSR" id="PIRSR604808-2"/>
    </source>
</evidence>
<feature type="domain" description="Endonuclease/exonuclease/phosphatase" evidence="8">
    <location>
        <begin position="14"/>
        <end position="265"/>
    </location>
</feature>
<keyword evidence="2 6" id="KW-0479">Metal-binding</keyword>
<dbReference type="PANTHER" id="PTHR43250:SF2">
    <property type="entry name" value="EXODEOXYRIBONUCLEASE III"/>
    <property type="match status" value="1"/>
</dbReference>
<feature type="binding site" evidence="6">
    <location>
        <position position="17"/>
    </location>
    <ligand>
        <name>Mg(2+)</name>
        <dbReference type="ChEBI" id="CHEBI:18420"/>
        <label>1</label>
    </ligand>
</feature>
<dbReference type="EMBL" id="JAUSUL010000001">
    <property type="protein sequence ID" value="MDQ0314664.1"/>
    <property type="molecule type" value="Genomic_DNA"/>
</dbReference>
<dbReference type="InterPro" id="IPR036691">
    <property type="entry name" value="Endo/exonu/phosph_ase_sf"/>
</dbReference>
<dbReference type="RefSeq" id="WP_306884449.1">
    <property type="nucleotide sequence ID" value="NZ_JAUSUL010000001.1"/>
</dbReference>
<evidence type="ECO:0000256" key="4">
    <source>
        <dbReference type="ARBA" id="ARBA00022842"/>
    </source>
</evidence>
<feature type="binding site" evidence="6">
    <location>
        <position position="44"/>
    </location>
    <ligand>
        <name>Mg(2+)</name>
        <dbReference type="ChEBI" id="CHEBI:18420"/>
        <label>1</label>
    </ligand>
</feature>
<dbReference type="InterPro" id="IPR005135">
    <property type="entry name" value="Endo/exonuclease/phosphatase"/>
</dbReference>
<dbReference type="PROSITE" id="PS51435">
    <property type="entry name" value="AP_NUCLEASE_F1_4"/>
    <property type="match status" value="1"/>
</dbReference>
<comment type="caution">
    <text evidence="9">The sequence shown here is derived from an EMBL/GenBank/DDBJ whole genome shotgun (WGS) entry which is preliminary data.</text>
</comment>
<evidence type="ECO:0000313" key="9">
    <source>
        <dbReference type="EMBL" id="MDQ0314664.1"/>
    </source>
</evidence>
<evidence type="ECO:0000256" key="7">
    <source>
        <dbReference type="PIRSR" id="PIRSR604808-3"/>
    </source>
</evidence>
<feature type="site" description="Interaction with DNA substrate" evidence="7">
    <location>
        <position position="265"/>
    </location>
</feature>
<keyword evidence="6" id="KW-0464">Manganese</keyword>
<dbReference type="AlphaFoldDB" id="A0AAE3VLE6"/>
<feature type="site" description="Transition state stabilizer" evidence="7">
    <location>
        <position position="163"/>
    </location>
</feature>
<proteinExistence type="inferred from homology"/>
<accession>A0AAE3VLE6</accession>
<sequence>MAASDSSADRLVVATWNINSIRSRLPLVERFVAAYAPDVLLLQETRCPDAQFPTSGLDKLGYPHVVVNGRKGHHGVAIAAKRPITDVMRENLADIDEGRHIAGAVEVGGRKVVLHSLYIPSGGDEPDPAVNPKFAAKLAYLEAFAPWSRTAAAVPSLVGGDFNVAPLPEDVWSHKQLLKVISHTPEETERLDAAQNAGSWVDVVRRDLPPPEKVFTWWSYRNRDHTVSNRGRRLDHMWASPSLADRVSGIRVVPEARSWEKPSDHVPVLVTISG</sequence>
<dbReference type="GO" id="GO:0046872">
    <property type="term" value="F:metal ion binding"/>
    <property type="evidence" value="ECO:0007669"/>
    <property type="project" value="UniProtKB-KW"/>
</dbReference>
<keyword evidence="10" id="KW-1185">Reference proteome</keyword>
<comment type="cofactor">
    <cofactor evidence="6">
        <name>Mg(2+)</name>
        <dbReference type="ChEBI" id="CHEBI:18420"/>
    </cofactor>
    <cofactor evidence="6">
        <name>Mn(2+)</name>
        <dbReference type="ChEBI" id="CHEBI:29035"/>
    </cofactor>
    <text evidence="6">Probably binds two magnesium or manganese ions per subunit.</text>
</comment>
<dbReference type="NCBIfam" id="TIGR00633">
    <property type="entry name" value="xth"/>
    <property type="match status" value="1"/>
</dbReference>
<dbReference type="CDD" id="cd09086">
    <property type="entry name" value="ExoIII-like_AP-endo"/>
    <property type="match status" value="1"/>
</dbReference>
<keyword evidence="3 9" id="KW-0378">Hydrolase</keyword>
<feature type="site" description="Important for catalytic activity" evidence="7">
    <location>
        <position position="235"/>
    </location>
</feature>
<name>A0AAE3VLE6_9HYPH</name>
<evidence type="ECO:0000256" key="2">
    <source>
        <dbReference type="ARBA" id="ARBA00022723"/>
    </source>
</evidence>
<protein>
    <submittedName>
        <fullName evidence="9">Exodeoxyribonuclease-3</fullName>
        <ecNumber evidence="9">3.1.11.2</ecNumber>
    </submittedName>
</protein>
<feature type="active site" description="Proton acceptor" evidence="5">
    <location>
        <position position="265"/>
    </location>
</feature>
<feature type="active site" evidence="5">
    <location>
        <position position="118"/>
    </location>
</feature>
<evidence type="ECO:0000256" key="3">
    <source>
        <dbReference type="ARBA" id="ARBA00022801"/>
    </source>
</evidence>
<comment type="similarity">
    <text evidence="1">Belongs to the DNA repair enzymes AP/ExoA family.</text>
</comment>
<feature type="binding site" evidence="6">
    <location>
        <position position="161"/>
    </location>
    <ligand>
        <name>Mg(2+)</name>
        <dbReference type="ChEBI" id="CHEBI:18420"/>
        <label>1</label>
    </ligand>
</feature>
<evidence type="ECO:0000256" key="5">
    <source>
        <dbReference type="PIRSR" id="PIRSR604808-1"/>
    </source>
</evidence>
<feature type="binding site" evidence="6">
    <location>
        <position position="163"/>
    </location>
    <ligand>
        <name>Mg(2+)</name>
        <dbReference type="ChEBI" id="CHEBI:18420"/>
        <label>1</label>
    </ligand>
</feature>
<dbReference type="Gene3D" id="3.60.10.10">
    <property type="entry name" value="Endonuclease/exonuclease/phosphatase"/>
    <property type="match status" value="1"/>
</dbReference>
<evidence type="ECO:0000259" key="8">
    <source>
        <dbReference type="Pfam" id="PF03372"/>
    </source>
</evidence>
<evidence type="ECO:0000313" key="10">
    <source>
        <dbReference type="Proteomes" id="UP001229244"/>
    </source>
</evidence>